<sequence length="309" mass="34013">MTRFTSCSAAWGRQRCYSSTPTPLCLLSRCICVFEPERLLTFSVRTHVSVSQLLEYDDVNDTARPPSELFPPYELQDFSWSRLNLSDPTILLCGTPRTFTNGSLCLRVLFETEGRGETWPRLLHTANSSQVEVWLDGMLPRAIRSRFLLELQAVGGAYPLSRVEVSQWVPALNGSSDIPGFVQWKPVAYRQPHAVLEDATPCHHSDPLPQSGEKVSAASCLVRAFYSEPEAFGLNISFGLAGEPFYNSTRFLRWTALVGSGTPPIDAISLLVVSMLAVGLGVPMVLLLLGGVCVCARKRAATTAYEPIN</sequence>
<comment type="function">
    <text evidence="8">Required to protect lysosomal transporter MFSD1 from lysosomal proteolysis and for MFSD1 lysosomal localization.</text>
</comment>
<evidence type="ECO:0008006" key="14">
    <source>
        <dbReference type="Google" id="ProtNLM"/>
    </source>
</evidence>
<dbReference type="Proteomes" id="UP000261620">
    <property type="component" value="Unplaced"/>
</dbReference>
<keyword evidence="6" id="KW-0325">Glycoprotein</keyword>
<keyword evidence="13" id="KW-1185">Reference proteome</keyword>
<evidence type="ECO:0000256" key="6">
    <source>
        <dbReference type="ARBA" id="ARBA00023180"/>
    </source>
</evidence>
<evidence type="ECO:0000256" key="7">
    <source>
        <dbReference type="ARBA" id="ARBA00023228"/>
    </source>
</evidence>
<protein>
    <recommendedName>
        <fullName evidence="14">Glycosylated lysosomal membrane protein</fullName>
    </recommendedName>
</protein>
<dbReference type="InterPro" id="IPR029382">
    <property type="entry name" value="NCU-G1"/>
</dbReference>
<dbReference type="PANTHER" id="PTHR31981:SF1">
    <property type="entry name" value="GLYCOSYLATED LYSOSOMAL MEMBRANE PROTEIN"/>
    <property type="match status" value="1"/>
</dbReference>
<dbReference type="Ensembl" id="ENSMMOT00000023524.1">
    <property type="protein sequence ID" value="ENSMMOP00000023139.1"/>
    <property type="gene ID" value="ENSMMOG00000017607.1"/>
</dbReference>
<dbReference type="AlphaFoldDB" id="A0A3Q3XBN2"/>
<reference evidence="12" key="2">
    <citation type="submission" date="2025-09" db="UniProtKB">
        <authorList>
            <consortium name="Ensembl"/>
        </authorList>
    </citation>
    <scope>IDENTIFICATION</scope>
</reference>
<evidence type="ECO:0000313" key="12">
    <source>
        <dbReference type="Ensembl" id="ENSMMOP00000023139.1"/>
    </source>
</evidence>
<proteinExistence type="inferred from homology"/>
<comment type="subcellular location">
    <subcellularLocation>
        <location evidence="9">Lysosome membrane</location>
        <topology evidence="9">Single-pass type I membrane protein</topology>
        <orientation evidence="9">Lumenal side</orientation>
    </subcellularLocation>
</comment>
<evidence type="ECO:0000256" key="3">
    <source>
        <dbReference type="ARBA" id="ARBA00022729"/>
    </source>
</evidence>
<feature type="transmembrane region" description="Helical" evidence="11">
    <location>
        <begin position="267"/>
        <end position="289"/>
    </location>
</feature>
<comment type="subunit">
    <text evidence="10">Interacts (via lumenal domain) with lysosomal protein MFSD1; the interaction starts while both proteins are still in the endoplasmic reticulum and is required for stabilization of MFSD1 in lysosomes but has no direct effect on its targeting to lysosomes or transporter activity.</text>
</comment>
<evidence type="ECO:0000313" key="13">
    <source>
        <dbReference type="Proteomes" id="UP000261620"/>
    </source>
</evidence>
<evidence type="ECO:0000256" key="1">
    <source>
        <dbReference type="ARBA" id="ARBA00010599"/>
    </source>
</evidence>
<name>A0A3Q3XBN2_MOLML</name>
<evidence type="ECO:0000256" key="10">
    <source>
        <dbReference type="ARBA" id="ARBA00044960"/>
    </source>
</evidence>
<keyword evidence="5 11" id="KW-0472">Membrane</keyword>
<dbReference type="PANTHER" id="PTHR31981">
    <property type="entry name" value="GLYCOSYLATED LYSOSOMAL MEMBRANE PROTEIN"/>
    <property type="match status" value="1"/>
</dbReference>
<evidence type="ECO:0000256" key="4">
    <source>
        <dbReference type="ARBA" id="ARBA00022989"/>
    </source>
</evidence>
<reference evidence="12" key="1">
    <citation type="submission" date="2025-08" db="UniProtKB">
        <authorList>
            <consortium name="Ensembl"/>
        </authorList>
    </citation>
    <scope>IDENTIFICATION</scope>
</reference>
<organism evidence="12 13">
    <name type="scientific">Mola mola</name>
    <name type="common">Ocean sunfish</name>
    <name type="synonym">Tetraodon mola</name>
    <dbReference type="NCBI Taxonomy" id="94237"/>
    <lineage>
        <taxon>Eukaryota</taxon>
        <taxon>Metazoa</taxon>
        <taxon>Chordata</taxon>
        <taxon>Craniata</taxon>
        <taxon>Vertebrata</taxon>
        <taxon>Euteleostomi</taxon>
        <taxon>Actinopterygii</taxon>
        <taxon>Neopterygii</taxon>
        <taxon>Teleostei</taxon>
        <taxon>Neoteleostei</taxon>
        <taxon>Acanthomorphata</taxon>
        <taxon>Eupercaria</taxon>
        <taxon>Tetraodontiformes</taxon>
        <taxon>Molidae</taxon>
        <taxon>Mola</taxon>
    </lineage>
</organism>
<evidence type="ECO:0000256" key="9">
    <source>
        <dbReference type="ARBA" id="ARBA00024189"/>
    </source>
</evidence>
<dbReference type="Pfam" id="PF15065">
    <property type="entry name" value="NCU-G1"/>
    <property type="match status" value="1"/>
</dbReference>
<keyword evidence="3" id="KW-0732">Signal</keyword>
<evidence type="ECO:0000256" key="11">
    <source>
        <dbReference type="SAM" id="Phobius"/>
    </source>
</evidence>
<dbReference type="GO" id="GO:0005765">
    <property type="term" value="C:lysosomal membrane"/>
    <property type="evidence" value="ECO:0007669"/>
    <property type="project" value="UniProtKB-SubCell"/>
</dbReference>
<keyword evidence="7" id="KW-0458">Lysosome</keyword>
<accession>A0A3Q3XBN2</accession>
<keyword evidence="4 11" id="KW-1133">Transmembrane helix</keyword>
<evidence type="ECO:0000256" key="2">
    <source>
        <dbReference type="ARBA" id="ARBA00022692"/>
    </source>
</evidence>
<keyword evidence="2 11" id="KW-0812">Transmembrane</keyword>
<comment type="similarity">
    <text evidence="1">Belongs to the GLMP family.</text>
</comment>
<evidence type="ECO:0000256" key="5">
    <source>
        <dbReference type="ARBA" id="ARBA00023136"/>
    </source>
</evidence>
<evidence type="ECO:0000256" key="8">
    <source>
        <dbReference type="ARBA" id="ARBA00024176"/>
    </source>
</evidence>